<accession>A0A412N7W9</accession>
<dbReference type="Pfam" id="PF00656">
    <property type="entry name" value="Peptidase_C14"/>
    <property type="match status" value="1"/>
</dbReference>
<sequence>MGKNRILKYIFAYNTEIKETMATLAYLIGNSKYTYLTQLENPENDAKELAEKLNSLGITTKTFYNQCGSEYAKILSTLEKDIKDYDDIIFYYAGHAFQIKDENYLAGIDLLNVTSLPDEREKIFLLKRASLLLSEVLEIFKEDKQTKVHIVILDACRIYPTNVRGGESLSIAPLMAPKGTMIAYSTSPNEPAIDTGFPNHSVYTGALLQFIEEKIPVETLFKKVRATVFYQTKGKQTTWEHSCLIGDFYFNKGISSCLNQSKSHKELYESWALKDENYDYENISTPIAQILNLLHSQNFNKQNTIPDRLNDINIADIDKNLLFLLGRNLLQCSENSFKVSNWFSSLYKNLKKYSQNGMNHVLNGILYEIYFNSHGEFRQKEIKRFCLDSVWGLIGQQSLSSSFQFIQERLIPYKGRLSYIPGEQTDNIEVHIIGNILRGKTEIEAIRYNGKDIKEDISTRYGKEGKSENLINILSDYLVAPSYIIQLSPAISTEVYTIIQPQVSVDDNHWNIRLNLYS</sequence>
<dbReference type="GO" id="GO:0004197">
    <property type="term" value="F:cysteine-type endopeptidase activity"/>
    <property type="evidence" value="ECO:0007669"/>
    <property type="project" value="InterPro"/>
</dbReference>
<dbReference type="InterPro" id="IPR011600">
    <property type="entry name" value="Pept_C14_caspase"/>
</dbReference>
<evidence type="ECO:0000313" key="1">
    <source>
        <dbReference type="EMBL" id="QEW37228.1"/>
    </source>
</evidence>
<dbReference type="Gene3D" id="3.40.50.1460">
    <property type="match status" value="1"/>
</dbReference>
<dbReference type="Proteomes" id="UP000326091">
    <property type="component" value="Chromosome"/>
</dbReference>
<dbReference type="GO" id="GO:0006508">
    <property type="term" value="P:proteolysis"/>
    <property type="evidence" value="ECO:0007669"/>
    <property type="project" value="InterPro"/>
</dbReference>
<dbReference type="EMBL" id="CP043529">
    <property type="protein sequence ID" value="QEW37228.1"/>
    <property type="molecule type" value="Genomic_DNA"/>
</dbReference>
<dbReference type="InterPro" id="IPR001309">
    <property type="entry name" value="Pept_C14_p20"/>
</dbReference>
<gene>
    <name evidence="1" type="ORF">VIC01_02807</name>
</gene>
<dbReference type="PROSITE" id="PS50208">
    <property type="entry name" value="CASPASE_P20"/>
    <property type="match status" value="1"/>
</dbReference>
<evidence type="ECO:0000313" key="2">
    <source>
        <dbReference type="Proteomes" id="UP000326091"/>
    </source>
</evidence>
<dbReference type="RefSeq" id="WP_005848078.1">
    <property type="nucleotide sequence ID" value="NZ_CP043529.1"/>
</dbReference>
<protein>
    <submittedName>
        <fullName evidence="1">Uncharacterized protein</fullName>
    </submittedName>
</protein>
<dbReference type="AlphaFoldDB" id="A0A412N7W9"/>
<name>A0A412N7W9_PHOVU</name>
<dbReference type="InterPro" id="IPR029030">
    <property type="entry name" value="Caspase-like_dom_sf"/>
</dbReference>
<dbReference type="PANTHER" id="PTHR22576:SF37">
    <property type="entry name" value="MUCOSA-ASSOCIATED LYMPHOID TISSUE LYMPHOMA TRANSLOCATION PROTEIN 1"/>
    <property type="match status" value="1"/>
</dbReference>
<organism evidence="1 2">
    <name type="scientific">Phocaeicola vulgatus</name>
    <name type="common">Bacteroides vulgatus</name>
    <dbReference type="NCBI Taxonomy" id="821"/>
    <lineage>
        <taxon>Bacteria</taxon>
        <taxon>Pseudomonadati</taxon>
        <taxon>Bacteroidota</taxon>
        <taxon>Bacteroidia</taxon>
        <taxon>Bacteroidales</taxon>
        <taxon>Bacteroidaceae</taxon>
        <taxon>Phocaeicola</taxon>
    </lineage>
</organism>
<dbReference type="InterPro" id="IPR052039">
    <property type="entry name" value="Caspase-related_regulators"/>
</dbReference>
<reference evidence="1 2" key="1">
    <citation type="submission" date="2019-09" db="EMBL/GenBank/DDBJ databases">
        <title>Commensal-derived Metabolites Govern Vibrio cholerae Pathogenesis in Host.</title>
        <authorList>
            <person name="Yoon S.S."/>
            <person name="Yoon M.Y."/>
        </authorList>
    </citation>
    <scope>NUCLEOTIDE SEQUENCE [LARGE SCALE GENOMIC DNA]</scope>
    <source>
        <strain evidence="1 2">VIC01</strain>
    </source>
</reference>
<dbReference type="PANTHER" id="PTHR22576">
    <property type="entry name" value="MUCOSA ASSOCIATED LYMPHOID TISSUE LYMPHOMA TRANSLOCATION PROTEIN 1/PARACASPASE"/>
    <property type="match status" value="1"/>
</dbReference>
<proteinExistence type="predicted"/>
<dbReference type="SUPFAM" id="SSF52129">
    <property type="entry name" value="Caspase-like"/>
    <property type="match status" value="1"/>
</dbReference>